<feature type="non-terminal residue" evidence="1">
    <location>
        <position position="1"/>
    </location>
</feature>
<evidence type="ECO:0000313" key="1">
    <source>
        <dbReference type="EMBL" id="RNA15006.1"/>
    </source>
</evidence>
<dbReference type="Proteomes" id="UP000276133">
    <property type="component" value="Unassembled WGS sequence"/>
</dbReference>
<dbReference type="AlphaFoldDB" id="A0A3M7QUH2"/>
<comment type="caution">
    <text evidence="1">The sequence shown here is derived from an EMBL/GenBank/DDBJ whole genome shotgun (WGS) entry which is preliminary data.</text>
</comment>
<gene>
    <name evidence="1" type="ORF">BpHYR1_013452</name>
</gene>
<sequence length="81" mass="9478">LISKEPYRFSIEIVPPFLSYKINKKCDTNASTLFLVDIYKAKKNILEKKVMLDLKRFLNFLFQFGQNLLNDTICVAFLLIS</sequence>
<reference evidence="1 2" key="1">
    <citation type="journal article" date="2018" name="Sci. Rep.">
        <title>Genomic signatures of local adaptation to the degree of environmental predictability in rotifers.</title>
        <authorList>
            <person name="Franch-Gras L."/>
            <person name="Hahn C."/>
            <person name="Garcia-Roger E.M."/>
            <person name="Carmona M.J."/>
            <person name="Serra M."/>
            <person name="Gomez A."/>
        </authorList>
    </citation>
    <scope>NUCLEOTIDE SEQUENCE [LARGE SCALE GENOMIC DNA]</scope>
    <source>
        <strain evidence="1">HYR1</strain>
    </source>
</reference>
<proteinExistence type="predicted"/>
<name>A0A3M7QUH2_BRAPC</name>
<protein>
    <submittedName>
        <fullName evidence="1">Uncharacterized protein</fullName>
    </submittedName>
</protein>
<evidence type="ECO:0000313" key="2">
    <source>
        <dbReference type="Proteomes" id="UP000276133"/>
    </source>
</evidence>
<dbReference type="EMBL" id="REGN01005062">
    <property type="protein sequence ID" value="RNA15006.1"/>
    <property type="molecule type" value="Genomic_DNA"/>
</dbReference>
<keyword evidence="2" id="KW-1185">Reference proteome</keyword>
<organism evidence="1 2">
    <name type="scientific">Brachionus plicatilis</name>
    <name type="common">Marine rotifer</name>
    <name type="synonym">Brachionus muelleri</name>
    <dbReference type="NCBI Taxonomy" id="10195"/>
    <lineage>
        <taxon>Eukaryota</taxon>
        <taxon>Metazoa</taxon>
        <taxon>Spiralia</taxon>
        <taxon>Gnathifera</taxon>
        <taxon>Rotifera</taxon>
        <taxon>Eurotatoria</taxon>
        <taxon>Monogononta</taxon>
        <taxon>Pseudotrocha</taxon>
        <taxon>Ploima</taxon>
        <taxon>Brachionidae</taxon>
        <taxon>Brachionus</taxon>
    </lineage>
</organism>
<accession>A0A3M7QUH2</accession>